<dbReference type="PANTHER" id="PTHR34235">
    <property type="entry name" value="SLR1203 PROTEIN-RELATED"/>
    <property type="match status" value="1"/>
</dbReference>
<sequence>MDASREGAMGVAKAVNRPDSPPTAYGDDFYTWTQEQGARLRAGNLDGLDLENLAEEIESLGKSQFASLVSALRIVLLHMLKFDHQPERRSRSWIVSIATHRDHAAEELEESPGLKNRLNEAIGKAYRRARLEAYGETGLPLDAFPEVCPYSLHEIMNRPFATDPDV</sequence>
<dbReference type="RefSeq" id="WP_238204701.1">
    <property type="nucleotide sequence ID" value="NZ_BPQE01000020.1"/>
</dbReference>
<reference evidence="2 3" key="1">
    <citation type="submission" date="2023-07" db="EMBL/GenBank/DDBJ databases">
        <title>Genomic Encyclopedia of Type Strains, Phase IV (KMG-IV): sequencing the most valuable type-strain genomes for metagenomic binning, comparative biology and taxonomic classification.</title>
        <authorList>
            <person name="Goeker M."/>
        </authorList>
    </citation>
    <scope>NUCLEOTIDE SEQUENCE [LARGE SCALE GENOMIC DNA]</scope>
    <source>
        <strain evidence="2 3">DSM 19013</strain>
    </source>
</reference>
<organism evidence="2 3">
    <name type="scientific">Methylobacterium aerolatum</name>
    <dbReference type="NCBI Taxonomy" id="418708"/>
    <lineage>
        <taxon>Bacteria</taxon>
        <taxon>Pseudomonadati</taxon>
        <taxon>Pseudomonadota</taxon>
        <taxon>Alphaproteobacteria</taxon>
        <taxon>Hyphomicrobiales</taxon>
        <taxon>Methylobacteriaceae</taxon>
        <taxon>Methylobacterium</taxon>
    </lineage>
</organism>
<evidence type="ECO:0008006" key="4">
    <source>
        <dbReference type="Google" id="ProtNLM"/>
    </source>
</evidence>
<feature type="region of interest" description="Disordered" evidence="1">
    <location>
        <begin position="1"/>
        <end position="20"/>
    </location>
</feature>
<evidence type="ECO:0000313" key="3">
    <source>
        <dbReference type="Proteomes" id="UP001231124"/>
    </source>
</evidence>
<dbReference type="Proteomes" id="UP001231124">
    <property type="component" value="Unassembled WGS sequence"/>
</dbReference>
<dbReference type="Pfam" id="PF01724">
    <property type="entry name" value="DUF29"/>
    <property type="match status" value="1"/>
</dbReference>
<evidence type="ECO:0000313" key="2">
    <source>
        <dbReference type="EMBL" id="MDQ0445921.1"/>
    </source>
</evidence>
<dbReference type="Gene3D" id="1.20.1220.20">
    <property type="entry name" value="Uncharcterised protein PF01724"/>
    <property type="match status" value="1"/>
</dbReference>
<protein>
    <recommendedName>
        <fullName evidence="4">DUF29 domain-containing protein</fullName>
    </recommendedName>
</protein>
<dbReference type="EMBL" id="JAUSVP010000001">
    <property type="protein sequence ID" value="MDQ0445921.1"/>
    <property type="molecule type" value="Genomic_DNA"/>
</dbReference>
<proteinExistence type="predicted"/>
<evidence type="ECO:0000256" key="1">
    <source>
        <dbReference type="SAM" id="MobiDB-lite"/>
    </source>
</evidence>
<comment type="caution">
    <text evidence="2">The sequence shown here is derived from an EMBL/GenBank/DDBJ whole genome shotgun (WGS) entry which is preliminary data.</text>
</comment>
<keyword evidence="3" id="KW-1185">Reference proteome</keyword>
<accession>A0ABU0HUF7</accession>
<gene>
    <name evidence="2" type="ORF">QO012_000399</name>
</gene>
<name>A0ABU0HUF7_9HYPH</name>
<dbReference type="InterPro" id="IPR002636">
    <property type="entry name" value="DUF29"/>
</dbReference>